<accession>A0A1M7A216</accession>
<dbReference type="OrthoDB" id="8759010at2"/>
<feature type="transmembrane region" description="Helical" evidence="1">
    <location>
        <begin position="153"/>
        <end position="176"/>
    </location>
</feature>
<dbReference type="EMBL" id="FRBN01000012">
    <property type="protein sequence ID" value="SHL36802.1"/>
    <property type="molecule type" value="Genomic_DNA"/>
</dbReference>
<dbReference type="Pfam" id="PF10067">
    <property type="entry name" value="DUF2306"/>
    <property type="match status" value="1"/>
</dbReference>
<feature type="transmembrane region" description="Helical" evidence="1">
    <location>
        <begin position="51"/>
        <end position="73"/>
    </location>
</feature>
<evidence type="ECO:0000256" key="1">
    <source>
        <dbReference type="SAM" id="Phobius"/>
    </source>
</evidence>
<dbReference type="STRING" id="1054996.SAMN05444414_1124"/>
<feature type="transmembrane region" description="Helical" evidence="1">
    <location>
        <begin position="120"/>
        <end position="141"/>
    </location>
</feature>
<gene>
    <name evidence="2" type="ORF">SAMN05444414_1124</name>
</gene>
<name>A0A1M7A216_9RHOB</name>
<protein>
    <submittedName>
        <fullName evidence="2">Predicted membrane protein</fullName>
    </submittedName>
</protein>
<sequence length="229" mass="24789">MKVLSKSEWAILTFILVYSFIPTFGGLFRVLEFAGGPAIAPDNPRASATPFPIVLHILSSFLFCLLGAIQFLPSIRRQHPAAHRAFGRIVAVAGCLSAGSGLWMTHFYSFPISLQGNLLYWARIILGFAMIGCIVSSIAAIRSRNIFQHSANILRAYAIGQGASTQTFIGIGWMILSGTEATGPLRDAMMVSAWALNLLIAEVLVRVLLAPKRTSSLKSLSNKPSRVGQ</sequence>
<dbReference type="InterPro" id="IPR018750">
    <property type="entry name" value="DUF2306_membrane"/>
</dbReference>
<proteinExistence type="predicted"/>
<feature type="transmembrane region" description="Helical" evidence="1">
    <location>
        <begin position="9"/>
        <end position="31"/>
    </location>
</feature>
<keyword evidence="1" id="KW-0472">Membrane</keyword>
<organism evidence="2 3">
    <name type="scientific">Roseovarius marisflavi</name>
    <dbReference type="NCBI Taxonomy" id="1054996"/>
    <lineage>
        <taxon>Bacteria</taxon>
        <taxon>Pseudomonadati</taxon>
        <taxon>Pseudomonadota</taxon>
        <taxon>Alphaproteobacteria</taxon>
        <taxon>Rhodobacterales</taxon>
        <taxon>Roseobacteraceae</taxon>
        <taxon>Roseovarius</taxon>
    </lineage>
</organism>
<feature type="transmembrane region" description="Helical" evidence="1">
    <location>
        <begin position="188"/>
        <end position="209"/>
    </location>
</feature>
<evidence type="ECO:0000313" key="3">
    <source>
        <dbReference type="Proteomes" id="UP000184191"/>
    </source>
</evidence>
<evidence type="ECO:0000313" key="2">
    <source>
        <dbReference type="EMBL" id="SHL36802.1"/>
    </source>
</evidence>
<feature type="transmembrane region" description="Helical" evidence="1">
    <location>
        <begin position="85"/>
        <end position="108"/>
    </location>
</feature>
<dbReference type="RefSeq" id="WP_073198252.1">
    <property type="nucleotide sequence ID" value="NZ_FRBN01000012.1"/>
</dbReference>
<keyword evidence="1" id="KW-1133">Transmembrane helix</keyword>
<keyword evidence="1" id="KW-0812">Transmembrane</keyword>
<dbReference type="AlphaFoldDB" id="A0A1M7A216"/>
<reference evidence="3" key="1">
    <citation type="submission" date="2016-11" db="EMBL/GenBank/DDBJ databases">
        <authorList>
            <person name="Varghese N."/>
            <person name="Submissions S."/>
        </authorList>
    </citation>
    <scope>NUCLEOTIDE SEQUENCE [LARGE SCALE GENOMIC DNA]</scope>
    <source>
        <strain evidence="3">DSM 29327</strain>
    </source>
</reference>
<dbReference type="Proteomes" id="UP000184191">
    <property type="component" value="Unassembled WGS sequence"/>
</dbReference>
<keyword evidence="3" id="KW-1185">Reference proteome</keyword>